<gene>
    <name evidence="1" type="ORF">PBIL07802_LOCUS28003</name>
</gene>
<proteinExistence type="predicted"/>
<reference evidence="1" key="1">
    <citation type="submission" date="2021-01" db="EMBL/GenBank/DDBJ databases">
        <authorList>
            <person name="Corre E."/>
            <person name="Pelletier E."/>
            <person name="Niang G."/>
            <person name="Scheremetjew M."/>
            <person name="Finn R."/>
            <person name="Kale V."/>
            <person name="Holt S."/>
            <person name="Cochrane G."/>
            <person name="Meng A."/>
            <person name="Brown T."/>
            <person name="Cohen L."/>
        </authorList>
    </citation>
    <scope>NUCLEOTIDE SEQUENCE</scope>
    <source>
        <strain evidence="1">NIES-2562</strain>
    </source>
</reference>
<sequence length="189" mass="20390">MNKAGAMLNVTGAAGRRFHRLLAENEEFFTVFKPAGCPTFRHPSSLSQAKRGGGEEESTEDFVRQMFPALAEKEYPLGFEVGIAHRLDSITSGQVSTSPVAQQCSAPFLPLPISLPYCASTRLLLLYTTNAVRVEGGGRKEARSTVASAPSIRVKASHQAILCCCPIWGGATAREGGRWGHSQLPDWVT</sequence>
<dbReference type="EMBL" id="HBIB01042771">
    <property type="protein sequence ID" value="CAE0265665.1"/>
    <property type="molecule type" value="Transcribed_RNA"/>
</dbReference>
<name>A0A7S3GGS1_9EUKA</name>
<organism evidence="1">
    <name type="scientific">Palpitomonas bilix</name>
    <dbReference type="NCBI Taxonomy" id="652834"/>
    <lineage>
        <taxon>Eukaryota</taxon>
        <taxon>Eukaryota incertae sedis</taxon>
    </lineage>
</organism>
<evidence type="ECO:0000313" key="1">
    <source>
        <dbReference type="EMBL" id="CAE0265665.1"/>
    </source>
</evidence>
<accession>A0A7S3GGS1</accession>
<protein>
    <submittedName>
        <fullName evidence="1">Uncharacterized protein</fullName>
    </submittedName>
</protein>
<dbReference type="AlphaFoldDB" id="A0A7S3GGS1"/>